<keyword evidence="3" id="KW-0282">Flagellum</keyword>
<dbReference type="Pfam" id="PF06429">
    <property type="entry name" value="Flg_bbr_C"/>
    <property type="match status" value="1"/>
</dbReference>
<dbReference type="PANTHER" id="PTHR30435">
    <property type="entry name" value="FLAGELLAR PROTEIN"/>
    <property type="match status" value="1"/>
</dbReference>
<keyword evidence="3" id="KW-0966">Cell projection</keyword>
<protein>
    <submittedName>
        <fullName evidence="3">Flagellar basal body rod FlgEFG protein C-terminal</fullName>
    </submittedName>
</protein>
<proteinExistence type="inferred from homology"/>
<dbReference type="OrthoDB" id="9800375at2"/>
<dbReference type="STRING" id="1830138.SAMN05443507_11647"/>
<dbReference type="InterPro" id="IPR037925">
    <property type="entry name" value="FlgE/F/G-like"/>
</dbReference>
<reference evidence="4" key="1">
    <citation type="submission" date="2016-11" db="EMBL/GenBank/DDBJ databases">
        <authorList>
            <person name="Varghese N."/>
            <person name="Submissions S."/>
        </authorList>
    </citation>
    <scope>NUCLEOTIDE SEQUENCE [LARGE SCALE GENOMIC DNA]</scope>
    <source>
        <strain evidence="4">USBA-503</strain>
    </source>
</reference>
<organism evidence="3 4">
    <name type="scientific">Alicyclobacillus tolerans</name>
    <dbReference type="NCBI Taxonomy" id="90970"/>
    <lineage>
        <taxon>Bacteria</taxon>
        <taxon>Bacillati</taxon>
        <taxon>Bacillota</taxon>
        <taxon>Bacilli</taxon>
        <taxon>Bacillales</taxon>
        <taxon>Alicyclobacillaceae</taxon>
        <taxon>Alicyclobacillus</taxon>
    </lineage>
</organism>
<accession>A0A1M6TE14</accession>
<evidence type="ECO:0000259" key="2">
    <source>
        <dbReference type="Pfam" id="PF06429"/>
    </source>
</evidence>
<dbReference type="PANTHER" id="PTHR30435:SF19">
    <property type="entry name" value="FLAGELLAR BASAL-BODY ROD PROTEIN FLGG"/>
    <property type="match status" value="1"/>
</dbReference>
<evidence type="ECO:0000313" key="3">
    <source>
        <dbReference type="EMBL" id="SHK55191.1"/>
    </source>
</evidence>
<comment type="similarity">
    <text evidence="1">Belongs to the flagella basal body rod proteins family.</text>
</comment>
<dbReference type="GO" id="GO:0009288">
    <property type="term" value="C:bacterial-type flagellum"/>
    <property type="evidence" value="ECO:0007669"/>
    <property type="project" value="TreeGrafter"/>
</dbReference>
<dbReference type="SUPFAM" id="SSF117143">
    <property type="entry name" value="Flagellar hook protein flgE"/>
    <property type="match status" value="1"/>
</dbReference>
<dbReference type="EMBL" id="FRAF01000016">
    <property type="protein sequence ID" value="SHK55191.1"/>
    <property type="molecule type" value="Genomic_DNA"/>
</dbReference>
<dbReference type="RefSeq" id="WP_072874460.1">
    <property type="nucleotide sequence ID" value="NZ_FRAF01000016.1"/>
</dbReference>
<dbReference type="GO" id="GO:0071978">
    <property type="term" value="P:bacterial-type flagellum-dependent swarming motility"/>
    <property type="evidence" value="ECO:0007669"/>
    <property type="project" value="TreeGrafter"/>
</dbReference>
<gene>
    <name evidence="3" type="ORF">SAMN05443507_11647</name>
</gene>
<dbReference type="AlphaFoldDB" id="A0A1M6TE14"/>
<evidence type="ECO:0000256" key="1">
    <source>
        <dbReference type="ARBA" id="ARBA00009677"/>
    </source>
</evidence>
<dbReference type="InterPro" id="IPR010930">
    <property type="entry name" value="Flg_bb/hook_C_dom"/>
</dbReference>
<sequence length="400" mass="41245">MIRALTTAAAGMLTEERLQAALANDLANLNTPGFKEILGSAREYPVENLYQSQDGQLIQPIGQMGTGVLFQEGVPLWSEGQLSKTDRSLDVAIQDNTPPGPYAAVNSPGGQAVSVAGPVTVGPGGRLTVNQQPLAVLNASGKPVPGWYAIKNPQYTGTSLYAADGMPNYDAAGQPSYLFANAQGQVLAVPGTLQAAGLALRIGTSNDMGQHSFYAVAYTSADGQSGVVLTRDGHFSVNAQHELVDAAGHPILPVGSNGMPIVGARIIINPNYTGQALFASDGQAVRDAAGQLSYTVVGQNGQSVTGAKLGTVNADVTQVTPLGATEFEVGGSFATNTALSHLQPGTGTLMPGYLEGSNVNATNALVQMQQILNLYQANQQVLSTENSTLGVAAEDIGKIP</sequence>
<keyword evidence="4" id="KW-1185">Reference proteome</keyword>
<feature type="domain" description="Flagellar basal-body/hook protein C-terminal" evidence="2">
    <location>
        <begin position="351"/>
        <end position="392"/>
    </location>
</feature>
<keyword evidence="3" id="KW-0969">Cilium</keyword>
<dbReference type="Proteomes" id="UP000184016">
    <property type="component" value="Unassembled WGS sequence"/>
</dbReference>
<evidence type="ECO:0000313" key="4">
    <source>
        <dbReference type="Proteomes" id="UP000184016"/>
    </source>
</evidence>
<name>A0A1M6TE14_9BACL</name>